<feature type="domain" description="GUN4-like" evidence="1">
    <location>
        <begin position="139"/>
        <end position="260"/>
    </location>
</feature>
<name>A0A9W4CGY7_9CYAN</name>
<proteinExistence type="predicted"/>
<dbReference type="AlphaFoldDB" id="A0A9W4CGY7"/>
<evidence type="ECO:0000313" key="3">
    <source>
        <dbReference type="Proteomes" id="UP001153719"/>
    </source>
</evidence>
<dbReference type="CDD" id="cd16383">
    <property type="entry name" value="GUN4"/>
    <property type="match status" value="1"/>
</dbReference>
<dbReference type="SUPFAM" id="SSF140869">
    <property type="entry name" value="GUN4-like"/>
    <property type="match status" value="1"/>
</dbReference>
<dbReference type="KEGG" id="ppsu:NO713_01272"/>
<dbReference type="PANTHER" id="PTHR34800:SF1">
    <property type="entry name" value="TETRAPYRROLE-BINDING PROTEIN, CHLOROPLASTIC"/>
    <property type="match status" value="1"/>
</dbReference>
<dbReference type="EMBL" id="LR882967">
    <property type="protein sequence ID" value="CAD5930762.1"/>
    <property type="molecule type" value="Genomic_DNA"/>
</dbReference>
<organism evidence="2 3">
    <name type="scientific">Planktothrix pseudagardhii</name>
    <dbReference type="NCBI Taxonomy" id="132604"/>
    <lineage>
        <taxon>Bacteria</taxon>
        <taxon>Bacillati</taxon>
        <taxon>Cyanobacteriota</taxon>
        <taxon>Cyanophyceae</taxon>
        <taxon>Oscillatoriophycideae</taxon>
        <taxon>Oscillatoriales</taxon>
        <taxon>Microcoleaceae</taxon>
        <taxon>Planktothrix</taxon>
    </lineage>
</organism>
<dbReference type="RefSeq" id="WP_254173338.1">
    <property type="nucleotide sequence ID" value="NZ_LR882967.1"/>
</dbReference>
<reference evidence="2" key="1">
    <citation type="submission" date="2020-09" db="EMBL/GenBank/DDBJ databases">
        <authorList>
            <person name="Blom J."/>
        </authorList>
    </citation>
    <scope>NUCLEOTIDE SEQUENCE</scope>
    <source>
        <strain evidence="2">No.713</strain>
    </source>
</reference>
<dbReference type="InterPro" id="IPR037215">
    <property type="entry name" value="GUN4-like_sf"/>
</dbReference>
<dbReference type="PANTHER" id="PTHR34800">
    <property type="entry name" value="TETRAPYRROLE-BINDING PROTEIN, CHLOROPLASTIC"/>
    <property type="match status" value="1"/>
</dbReference>
<evidence type="ECO:0000259" key="1">
    <source>
        <dbReference type="Pfam" id="PF05419"/>
    </source>
</evidence>
<dbReference type="Proteomes" id="UP001153719">
    <property type="component" value="Chromosome"/>
</dbReference>
<accession>A0A9W4CGY7</accession>
<sequence length="299" mass="35046">MSFQCPVCNSPYQKPIPEACLVCGWDLQFNLSIPEDLEQEQKRLDWAKKTWERLQTLKLSQQKPHFSSKKRLTLTDILPRLESLELQLQQATLERQHLQSLLDSILHYLKAFNSELSLNQTFPSVTDFDSNITSTFPLSEVGIDYSSLIELLAKGDWKTADEYTWQLILYIGEREAEKWLRVEDIEQFPCTDLNTLNWLWEYYSHGLFSLTSQWQIFYDLDGDYTKFCEQVGWRMGDSWIYYEELNFTLNAPLGHLPIIAWRKRACYGVGTTTPDENLSSFFSRLSMCSKPLRAEFPKT</sequence>
<keyword evidence="3" id="KW-1185">Reference proteome</keyword>
<dbReference type="InterPro" id="IPR008629">
    <property type="entry name" value="GUN4-like"/>
</dbReference>
<dbReference type="Pfam" id="PF05419">
    <property type="entry name" value="GUN4"/>
    <property type="match status" value="1"/>
</dbReference>
<evidence type="ECO:0000313" key="2">
    <source>
        <dbReference type="EMBL" id="CAD5930762.1"/>
    </source>
</evidence>
<protein>
    <submittedName>
        <fullName evidence="2">Ycf53-like protein</fullName>
    </submittedName>
</protein>
<dbReference type="Gene3D" id="1.10.10.1770">
    <property type="entry name" value="Gun4-like"/>
    <property type="match status" value="1"/>
</dbReference>
<gene>
    <name evidence="2" type="ORF">NO713_01272</name>
</gene>
<dbReference type="GO" id="GO:0046906">
    <property type="term" value="F:tetrapyrrole binding"/>
    <property type="evidence" value="ECO:0007669"/>
    <property type="project" value="TreeGrafter"/>
</dbReference>
<dbReference type="Gene3D" id="1.25.40.620">
    <property type="match status" value="1"/>
</dbReference>